<gene>
    <name evidence="9" type="ORF">E8E13_003524</name>
</gene>
<dbReference type="Proteomes" id="UP000801428">
    <property type="component" value="Unassembled WGS sequence"/>
</dbReference>
<evidence type="ECO:0000256" key="7">
    <source>
        <dbReference type="SAM" id="MobiDB-lite"/>
    </source>
</evidence>
<feature type="transmembrane region" description="Helical" evidence="8">
    <location>
        <begin position="68"/>
        <end position="90"/>
    </location>
</feature>
<dbReference type="AlphaFoldDB" id="A0A9P4T888"/>
<evidence type="ECO:0000256" key="2">
    <source>
        <dbReference type="ARBA" id="ARBA00022448"/>
    </source>
</evidence>
<keyword evidence="4 8" id="KW-1133">Transmembrane helix</keyword>
<feature type="transmembrane region" description="Helical" evidence="8">
    <location>
        <begin position="44"/>
        <end position="62"/>
    </location>
</feature>
<reference evidence="9" key="1">
    <citation type="submission" date="2019-04" db="EMBL/GenBank/DDBJ databases">
        <title>Sequencing of skin fungus with MAO and IRED activity.</title>
        <authorList>
            <person name="Marsaioli A.J."/>
            <person name="Bonatto J.M.C."/>
            <person name="Reis Junior O."/>
        </authorList>
    </citation>
    <scope>NUCLEOTIDE SEQUENCE</scope>
    <source>
        <strain evidence="9">30M1</strain>
    </source>
</reference>
<dbReference type="GO" id="GO:0016020">
    <property type="term" value="C:membrane"/>
    <property type="evidence" value="ECO:0007669"/>
    <property type="project" value="UniProtKB-SubCell"/>
</dbReference>
<sequence length="419" mass="46427">MSTTPDPNHPPTRIPTYPLAHSFRQKPRRLPLVLRFAKGSIHGAIYIPVILHSLFTALIVYLDTFPGIHISIPATIIPSLSIVVGLMLVFRNSTSYDRFWTGRNCVTSVGTSVRNLARIFLVNSQDQQGKSTPEERRDTERTVRVLIAVLYAIKHNLRAEFNIPPASMASGSATPFAYTGVRGGSRPLSRPLSRRPSYVDRTYSNPATPTSSSILPKPASSSDMHTPLLWNSTGTLDSVLESTGSMTTKKDDYISLLPDGLMGYEDRGLGLPLQLSVLLESYITRAYNRGWVNAPLSSQMTVQVNALVDAYGKMETIRTTPLPIAHLIHASQVLFLYISILPFTMVDSYGWYSVIVVAIVAFTLYGIEGIGVQLEDPFGYDRNDIKMDGIVEDARAEVVVLLEEWREKWEGGRGYGGMF</sequence>
<evidence type="ECO:0000256" key="1">
    <source>
        <dbReference type="ARBA" id="ARBA00004141"/>
    </source>
</evidence>
<feature type="compositionally biased region" description="Low complexity" evidence="7">
    <location>
        <begin position="211"/>
        <end position="220"/>
    </location>
</feature>
<dbReference type="OrthoDB" id="1368at2759"/>
<keyword evidence="3 8" id="KW-0812">Transmembrane</keyword>
<feature type="compositionally biased region" description="Low complexity" evidence="7">
    <location>
        <begin position="184"/>
        <end position="196"/>
    </location>
</feature>
<dbReference type="GO" id="GO:0005254">
    <property type="term" value="F:chloride channel activity"/>
    <property type="evidence" value="ECO:0007669"/>
    <property type="project" value="InterPro"/>
</dbReference>
<evidence type="ECO:0000256" key="5">
    <source>
        <dbReference type="ARBA" id="ARBA00023065"/>
    </source>
</evidence>
<dbReference type="EMBL" id="SWKU01000024">
    <property type="protein sequence ID" value="KAF2997099.1"/>
    <property type="molecule type" value="Genomic_DNA"/>
</dbReference>
<dbReference type="PANTHER" id="PTHR33281">
    <property type="entry name" value="UPF0187 PROTEIN YNEE"/>
    <property type="match status" value="1"/>
</dbReference>
<keyword evidence="6 8" id="KW-0472">Membrane</keyword>
<dbReference type="InterPro" id="IPR044669">
    <property type="entry name" value="YneE/VCCN1/2-like"/>
</dbReference>
<comment type="subcellular location">
    <subcellularLocation>
        <location evidence="1">Membrane</location>
        <topology evidence="1">Multi-pass membrane protein</topology>
    </subcellularLocation>
</comment>
<feature type="region of interest" description="Disordered" evidence="7">
    <location>
        <begin position="182"/>
        <end position="220"/>
    </location>
</feature>
<evidence type="ECO:0000256" key="8">
    <source>
        <dbReference type="SAM" id="Phobius"/>
    </source>
</evidence>
<accession>A0A9P4T888</accession>
<organism evidence="9 10">
    <name type="scientific">Curvularia kusanoi</name>
    <name type="common">Cochliobolus kusanoi</name>
    <dbReference type="NCBI Taxonomy" id="90978"/>
    <lineage>
        <taxon>Eukaryota</taxon>
        <taxon>Fungi</taxon>
        <taxon>Dikarya</taxon>
        <taxon>Ascomycota</taxon>
        <taxon>Pezizomycotina</taxon>
        <taxon>Dothideomycetes</taxon>
        <taxon>Pleosporomycetidae</taxon>
        <taxon>Pleosporales</taxon>
        <taxon>Pleosporineae</taxon>
        <taxon>Pleosporaceae</taxon>
        <taxon>Curvularia</taxon>
    </lineage>
</organism>
<evidence type="ECO:0000256" key="4">
    <source>
        <dbReference type="ARBA" id="ARBA00022989"/>
    </source>
</evidence>
<evidence type="ECO:0000313" key="9">
    <source>
        <dbReference type="EMBL" id="KAF2997099.1"/>
    </source>
</evidence>
<name>A0A9P4T888_CURKU</name>
<keyword evidence="5" id="KW-0406">Ion transport</keyword>
<proteinExistence type="predicted"/>
<evidence type="ECO:0000256" key="3">
    <source>
        <dbReference type="ARBA" id="ARBA00022692"/>
    </source>
</evidence>
<comment type="caution">
    <text evidence="9">The sequence shown here is derived from an EMBL/GenBank/DDBJ whole genome shotgun (WGS) entry which is preliminary data.</text>
</comment>
<keyword evidence="10" id="KW-1185">Reference proteome</keyword>
<protein>
    <submittedName>
        <fullName evidence="9">Uncharacterized protein</fullName>
    </submittedName>
</protein>
<keyword evidence="2" id="KW-0813">Transport</keyword>
<evidence type="ECO:0000256" key="6">
    <source>
        <dbReference type="ARBA" id="ARBA00023136"/>
    </source>
</evidence>
<evidence type="ECO:0000313" key="10">
    <source>
        <dbReference type="Proteomes" id="UP000801428"/>
    </source>
</evidence>
<dbReference type="PANTHER" id="PTHR33281:SF16">
    <property type="match status" value="1"/>
</dbReference>
<dbReference type="Pfam" id="PF25539">
    <property type="entry name" value="Bestrophin_2"/>
    <property type="match status" value="2"/>
</dbReference>
<feature type="transmembrane region" description="Helical" evidence="8">
    <location>
        <begin position="349"/>
        <end position="367"/>
    </location>
</feature>
<feature type="transmembrane region" description="Helical" evidence="8">
    <location>
        <begin position="322"/>
        <end position="343"/>
    </location>
</feature>